<name>A0ABP9XJL2_9DEIO</name>
<comment type="caution">
    <text evidence="3">The sequence shown here is derived from an EMBL/GenBank/DDBJ whole genome shotgun (WGS) entry which is preliminary data.</text>
</comment>
<sequence>MDRSAHTAADREPDAAVIPFTQGASDLGRSPQRRVGETHAAFFREVDRWSAVGTRDVLQALGVEETRSLVQERYLLHFPSLIGGVMMLGPAAYQVIAPEERRWIRSLTEATNQAYVREGIKRLLAAGYAYDLPEAYGRHWMDAPDGTRCLVLGRCIGNGYSPRAIRGLLSQKRSHLLAQHARLLVVTPTLVRLSRLAGAQPHLVRLYRLPLSDVQVGPHATPPVHAQDLHPGGAEGFRQAT</sequence>
<gene>
    <name evidence="3" type="ORF">Dalu01_03174</name>
</gene>
<keyword evidence="2" id="KW-0812">Transmembrane</keyword>
<keyword evidence="2" id="KW-0472">Membrane</keyword>
<feature type="transmembrane region" description="Helical" evidence="2">
    <location>
        <begin position="74"/>
        <end position="96"/>
    </location>
</feature>
<evidence type="ECO:0000256" key="1">
    <source>
        <dbReference type="SAM" id="MobiDB-lite"/>
    </source>
</evidence>
<keyword evidence="2" id="KW-1133">Transmembrane helix</keyword>
<feature type="region of interest" description="Disordered" evidence="1">
    <location>
        <begin position="219"/>
        <end position="241"/>
    </location>
</feature>
<evidence type="ECO:0000313" key="3">
    <source>
        <dbReference type="EMBL" id="GAA5534760.1"/>
    </source>
</evidence>
<proteinExistence type="predicted"/>
<reference evidence="3 4" key="1">
    <citation type="submission" date="2024-02" db="EMBL/GenBank/DDBJ databases">
        <title>Deinococcus aluminii NBRC 112889.</title>
        <authorList>
            <person name="Ichikawa N."/>
            <person name="Katano-Makiyama Y."/>
            <person name="Hidaka K."/>
        </authorList>
    </citation>
    <scope>NUCLEOTIDE SEQUENCE [LARGE SCALE GENOMIC DNA]</scope>
    <source>
        <strain evidence="3 4">NBRC 112889</strain>
    </source>
</reference>
<protein>
    <submittedName>
        <fullName evidence="3">Uncharacterized protein</fullName>
    </submittedName>
</protein>
<dbReference type="EMBL" id="BAABRV010000010">
    <property type="protein sequence ID" value="GAA5534760.1"/>
    <property type="molecule type" value="Genomic_DNA"/>
</dbReference>
<dbReference type="Proteomes" id="UP001404956">
    <property type="component" value="Unassembled WGS sequence"/>
</dbReference>
<evidence type="ECO:0000313" key="4">
    <source>
        <dbReference type="Proteomes" id="UP001404956"/>
    </source>
</evidence>
<accession>A0ABP9XJL2</accession>
<evidence type="ECO:0000256" key="2">
    <source>
        <dbReference type="SAM" id="Phobius"/>
    </source>
</evidence>
<keyword evidence="4" id="KW-1185">Reference proteome</keyword>
<organism evidence="3 4">
    <name type="scientific">Deinococcus aluminii</name>
    <dbReference type="NCBI Taxonomy" id="1656885"/>
    <lineage>
        <taxon>Bacteria</taxon>
        <taxon>Thermotogati</taxon>
        <taxon>Deinococcota</taxon>
        <taxon>Deinococci</taxon>
        <taxon>Deinococcales</taxon>
        <taxon>Deinococcaceae</taxon>
        <taxon>Deinococcus</taxon>
    </lineage>
</organism>